<dbReference type="SUPFAM" id="SSF159888">
    <property type="entry name" value="YdhG-like"/>
    <property type="match status" value="1"/>
</dbReference>
<dbReference type="InterPro" id="IPR014922">
    <property type="entry name" value="YdhG-like"/>
</dbReference>
<reference evidence="3" key="1">
    <citation type="journal article" date="2019" name="Int. J. Syst. Evol. Microbiol.">
        <title>The Global Catalogue of Microorganisms (GCM) 10K type strain sequencing project: providing services to taxonomists for standard genome sequencing and annotation.</title>
        <authorList>
            <consortium name="The Broad Institute Genomics Platform"/>
            <consortium name="The Broad Institute Genome Sequencing Center for Infectious Disease"/>
            <person name="Wu L."/>
            <person name="Ma J."/>
        </authorList>
    </citation>
    <scope>NUCLEOTIDE SEQUENCE [LARGE SCALE GENOMIC DNA]</scope>
    <source>
        <strain evidence="3">KCTC 22437</strain>
    </source>
</reference>
<evidence type="ECO:0000313" key="2">
    <source>
        <dbReference type="EMBL" id="MFD2873761.1"/>
    </source>
</evidence>
<dbReference type="Pfam" id="PF08818">
    <property type="entry name" value="DUF1801"/>
    <property type="match status" value="1"/>
</dbReference>
<proteinExistence type="predicted"/>
<sequence>MTTIKTLEGYYLSKPEPYQSCMLALRDIVLNANPHIEHIRKFQIPFFTYRDKKLGYMWLDKKTLKLGFCWDKSLQPIIDGVRPKDKYESMIINPNEDIPIDIVLGKLNYYLTLIDEVR</sequence>
<feature type="domain" description="YdhG-like" evidence="1">
    <location>
        <begin position="19"/>
        <end position="88"/>
    </location>
</feature>
<dbReference type="EMBL" id="JBHUPD010000003">
    <property type="protein sequence ID" value="MFD2873761.1"/>
    <property type="molecule type" value="Genomic_DNA"/>
</dbReference>
<protein>
    <submittedName>
        <fullName evidence="2">DUF1801 domain-containing protein</fullName>
    </submittedName>
</protein>
<evidence type="ECO:0000313" key="3">
    <source>
        <dbReference type="Proteomes" id="UP001597557"/>
    </source>
</evidence>
<dbReference type="Proteomes" id="UP001597557">
    <property type="component" value="Unassembled WGS sequence"/>
</dbReference>
<accession>A0ABW5YEM8</accession>
<comment type="caution">
    <text evidence="2">The sequence shown here is derived from an EMBL/GenBank/DDBJ whole genome shotgun (WGS) entry which is preliminary data.</text>
</comment>
<dbReference type="RefSeq" id="WP_377187128.1">
    <property type="nucleotide sequence ID" value="NZ_JBHUPD010000003.1"/>
</dbReference>
<organism evidence="2 3">
    <name type="scientific">Mucilaginibacter ximonensis</name>
    <dbReference type="NCBI Taxonomy" id="538021"/>
    <lineage>
        <taxon>Bacteria</taxon>
        <taxon>Pseudomonadati</taxon>
        <taxon>Bacteroidota</taxon>
        <taxon>Sphingobacteriia</taxon>
        <taxon>Sphingobacteriales</taxon>
        <taxon>Sphingobacteriaceae</taxon>
        <taxon>Mucilaginibacter</taxon>
    </lineage>
</organism>
<name>A0ABW5YEM8_9SPHI</name>
<keyword evidence="3" id="KW-1185">Reference proteome</keyword>
<gene>
    <name evidence="2" type="ORF">ACFS5N_14850</name>
</gene>
<evidence type="ECO:0000259" key="1">
    <source>
        <dbReference type="Pfam" id="PF08818"/>
    </source>
</evidence>